<dbReference type="AlphaFoldDB" id="A0A4U8TR06"/>
<name>A0A4U8TR06_9HELI</name>
<evidence type="ECO:0000313" key="11">
    <source>
        <dbReference type="EMBL" id="TLE02285.1"/>
    </source>
</evidence>
<keyword evidence="5 9" id="KW-0032">Aminotransferase</keyword>
<dbReference type="STRING" id="425400.LS65_04710"/>
<dbReference type="NCBIfam" id="TIGR01141">
    <property type="entry name" value="hisC"/>
    <property type="match status" value="1"/>
</dbReference>
<keyword evidence="9" id="KW-0368">Histidine biosynthesis</keyword>
<evidence type="ECO:0000256" key="9">
    <source>
        <dbReference type="HAMAP-Rule" id="MF_01023"/>
    </source>
</evidence>
<keyword evidence="6 9" id="KW-0808">Transferase</keyword>
<evidence type="ECO:0000256" key="6">
    <source>
        <dbReference type="ARBA" id="ARBA00022679"/>
    </source>
</evidence>
<comment type="subunit">
    <text evidence="4 9">Homodimer.</text>
</comment>
<protein>
    <recommendedName>
        <fullName evidence="9">Histidinol-phosphate aminotransferase</fullName>
        <ecNumber evidence="9">2.6.1.9</ecNumber>
    </recommendedName>
    <alternativeName>
        <fullName evidence="9">Imidazole acetol-phosphate transaminase</fullName>
    </alternativeName>
</protein>
<dbReference type="EMBL" id="JRMQ02000003">
    <property type="protein sequence ID" value="TLE02285.1"/>
    <property type="molecule type" value="Genomic_DNA"/>
</dbReference>
<feature type="modified residue" description="N6-(pyridoxal phosphate)lysine" evidence="9">
    <location>
        <position position="229"/>
    </location>
</feature>
<comment type="similarity">
    <text evidence="3 9">Belongs to the class-II pyridoxal-phosphate-dependent aminotransferase family. Histidinol-phosphate aminotransferase subfamily.</text>
</comment>
<evidence type="ECO:0000256" key="7">
    <source>
        <dbReference type="ARBA" id="ARBA00022898"/>
    </source>
</evidence>
<comment type="catalytic activity">
    <reaction evidence="8 9">
        <text>L-histidinol phosphate + 2-oxoglutarate = 3-(imidazol-4-yl)-2-oxopropyl phosphate + L-glutamate</text>
        <dbReference type="Rhea" id="RHEA:23744"/>
        <dbReference type="ChEBI" id="CHEBI:16810"/>
        <dbReference type="ChEBI" id="CHEBI:29985"/>
        <dbReference type="ChEBI" id="CHEBI:57766"/>
        <dbReference type="ChEBI" id="CHEBI:57980"/>
        <dbReference type="EC" id="2.6.1.9"/>
    </reaction>
</comment>
<evidence type="ECO:0000313" key="12">
    <source>
        <dbReference type="Proteomes" id="UP000029707"/>
    </source>
</evidence>
<dbReference type="EC" id="2.6.1.9" evidence="9"/>
<dbReference type="GO" id="GO:0000105">
    <property type="term" value="P:L-histidine biosynthetic process"/>
    <property type="evidence" value="ECO:0007669"/>
    <property type="project" value="UniProtKB-UniRule"/>
</dbReference>
<dbReference type="SUPFAM" id="SSF53383">
    <property type="entry name" value="PLP-dependent transferases"/>
    <property type="match status" value="1"/>
</dbReference>
<evidence type="ECO:0000259" key="10">
    <source>
        <dbReference type="Pfam" id="PF00155"/>
    </source>
</evidence>
<evidence type="ECO:0000256" key="3">
    <source>
        <dbReference type="ARBA" id="ARBA00007970"/>
    </source>
</evidence>
<reference evidence="11 12" key="1">
    <citation type="journal article" date="2014" name="Genome Announc.">
        <title>Draft genome sequences of eight enterohepatic helicobacter species isolated from both laboratory and wild rodents.</title>
        <authorList>
            <person name="Sheh A."/>
            <person name="Shen Z."/>
            <person name="Fox J.G."/>
        </authorList>
    </citation>
    <scope>NUCLEOTIDE SEQUENCE [LARGE SCALE GENOMIC DNA]</scope>
    <source>
        <strain evidence="11 12">MIT 01-6451</strain>
    </source>
</reference>
<comment type="cofactor">
    <cofactor evidence="1 9">
        <name>pyridoxal 5'-phosphate</name>
        <dbReference type="ChEBI" id="CHEBI:597326"/>
    </cofactor>
</comment>
<dbReference type="CDD" id="cd00609">
    <property type="entry name" value="AAT_like"/>
    <property type="match status" value="1"/>
</dbReference>
<dbReference type="InterPro" id="IPR015422">
    <property type="entry name" value="PyrdxlP-dep_Trfase_small"/>
</dbReference>
<dbReference type="Gene3D" id="3.90.1150.10">
    <property type="entry name" value="Aspartate Aminotransferase, domain 1"/>
    <property type="match status" value="1"/>
</dbReference>
<dbReference type="InterPro" id="IPR004839">
    <property type="entry name" value="Aminotransferase_I/II_large"/>
</dbReference>
<dbReference type="InterPro" id="IPR005861">
    <property type="entry name" value="HisP_aminotrans"/>
</dbReference>
<dbReference type="Pfam" id="PF00155">
    <property type="entry name" value="Aminotran_1_2"/>
    <property type="match status" value="1"/>
</dbReference>
<dbReference type="UniPathway" id="UPA00031">
    <property type="reaction ID" value="UER00012"/>
</dbReference>
<feature type="domain" description="Aminotransferase class I/classII large" evidence="10">
    <location>
        <begin position="31"/>
        <end position="359"/>
    </location>
</feature>
<dbReference type="HAMAP" id="MF_01023">
    <property type="entry name" value="HisC_aminotrans_2"/>
    <property type="match status" value="1"/>
</dbReference>
<dbReference type="InterPro" id="IPR015424">
    <property type="entry name" value="PyrdxlP-dep_Trfase"/>
</dbReference>
<organism evidence="11 12">
    <name type="scientific">Helicobacter japonicus</name>
    <dbReference type="NCBI Taxonomy" id="425400"/>
    <lineage>
        <taxon>Bacteria</taxon>
        <taxon>Pseudomonadati</taxon>
        <taxon>Campylobacterota</taxon>
        <taxon>Epsilonproteobacteria</taxon>
        <taxon>Campylobacterales</taxon>
        <taxon>Helicobacteraceae</taxon>
        <taxon>Helicobacter</taxon>
    </lineage>
</organism>
<gene>
    <name evidence="9" type="primary">hisC</name>
    <name evidence="11" type="ORF">LS65_003915</name>
</gene>
<sequence>MFKNTLEQIVTYEAGKPIELVMREYGIKQEDVIKLGSNENPYGASPLVIESLQNNAYKASLYPDDSMYELKDALALHFNVTPKQIIIGAGSDQIIEFCMQALNHHNAQVLMAKTTFAMYEVYAKLAGVEISKTQSDGHILEEFLELYQKVKSQKNISAIFLCVPNNPLGECLDSNAIEKLIKAVDKETLVIVDGAYQEFAAYKDKRKAINPQYFIEQFDNVIYLGTFSKAYGLGGMRVGYGVASERIISMLYKVRPPFNVTTLSLQSAFVALRDQAFMRQCVEKNAIEMARYEAFAHKMGFTFIPSYGNFITFSHKEIESTHLCEWLLQKGVIVRNLRSYGLNAFRITIGKTEQNTRVFELIEQYLQTHR</sequence>
<dbReference type="InterPro" id="IPR001917">
    <property type="entry name" value="Aminotrans_II_pyridoxalP_BS"/>
</dbReference>
<dbReference type="PANTHER" id="PTHR43643">
    <property type="entry name" value="HISTIDINOL-PHOSPHATE AMINOTRANSFERASE 2"/>
    <property type="match status" value="1"/>
</dbReference>
<dbReference type="GO" id="GO:0030170">
    <property type="term" value="F:pyridoxal phosphate binding"/>
    <property type="evidence" value="ECO:0007669"/>
    <property type="project" value="InterPro"/>
</dbReference>
<dbReference type="PROSITE" id="PS00599">
    <property type="entry name" value="AA_TRANSFER_CLASS_2"/>
    <property type="match status" value="1"/>
</dbReference>
<evidence type="ECO:0000256" key="2">
    <source>
        <dbReference type="ARBA" id="ARBA00005011"/>
    </source>
</evidence>
<dbReference type="Gene3D" id="3.40.640.10">
    <property type="entry name" value="Type I PLP-dependent aspartate aminotransferase-like (Major domain)"/>
    <property type="match status" value="1"/>
</dbReference>
<evidence type="ECO:0000256" key="5">
    <source>
        <dbReference type="ARBA" id="ARBA00022576"/>
    </source>
</evidence>
<dbReference type="InterPro" id="IPR015421">
    <property type="entry name" value="PyrdxlP-dep_Trfase_major"/>
</dbReference>
<evidence type="ECO:0000256" key="8">
    <source>
        <dbReference type="ARBA" id="ARBA00047481"/>
    </source>
</evidence>
<dbReference type="RefSeq" id="WP_034361598.1">
    <property type="nucleotide sequence ID" value="NZ_CAJUDB010000002.1"/>
</dbReference>
<dbReference type="GO" id="GO:0004400">
    <property type="term" value="F:histidinol-phosphate transaminase activity"/>
    <property type="evidence" value="ECO:0007669"/>
    <property type="project" value="UniProtKB-UniRule"/>
</dbReference>
<dbReference type="InterPro" id="IPR050106">
    <property type="entry name" value="HistidinolP_aminotransfase"/>
</dbReference>
<comment type="pathway">
    <text evidence="2 9">Amino-acid biosynthesis; L-histidine biosynthesis; L-histidine from 5-phospho-alpha-D-ribose 1-diphosphate: step 7/9.</text>
</comment>
<evidence type="ECO:0000256" key="1">
    <source>
        <dbReference type="ARBA" id="ARBA00001933"/>
    </source>
</evidence>
<accession>A0A4U8TR06</accession>
<dbReference type="PANTHER" id="PTHR43643:SF3">
    <property type="entry name" value="HISTIDINOL-PHOSPHATE AMINOTRANSFERASE"/>
    <property type="match status" value="1"/>
</dbReference>
<proteinExistence type="inferred from homology"/>
<keyword evidence="12" id="KW-1185">Reference proteome</keyword>
<dbReference type="Proteomes" id="UP000029707">
    <property type="component" value="Unassembled WGS sequence"/>
</dbReference>
<comment type="caution">
    <text evidence="11">The sequence shown here is derived from an EMBL/GenBank/DDBJ whole genome shotgun (WGS) entry which is preliminary data.</text>
</comment>
<keyword evidence="9" id="KW-0028">Amino-acid biosynthesis</keyword>
<dbReference type="OrthoDB" id="9813612at2"/>
<keyword evidence="7 9" id="KW-0663">Pyridoxal phosphate</keyword>
<evidence type="ECO:0000256" key="4">
    <source>
        <dbReference type="ARBA" id="ARBA00011738"/>
    </source>
</evidence>